<evidence type="ECO:0000256" key="5">
    <source>
        <dbReference type="ARBA" id="ARBA00022989"/>
    </source>
</evidence>
<gene>
    <name evidence="10" type="ORF">B9O19_00878</name>
</gene>
<accession>A0A2K9P1A7</accession>
<dbReference type="GO" id="GO:0008324">
    <property type="term" value="F:monoatomic cation transmembrane transporter activity"/>
    <property type="evidence" value="ECO:0007669"/>
    <property type="project" value="InterPro"/>
</dbReference>
<dbReference type="Gene3D" id="3.30.70.1350">
    <property type="entry name" value="Cation efflux protein, cytoplasmic domain"/>
    <property type="match status" value="1"/>
</dbReference>
<protein>
    <submittedName>
        <fullName evidence="10">Cation diffusion facilitator family transporter</fullName>
    </submittedName>
</protein>
<dbReference type="InterPro" id="IPR050291">
    <property type="entry name" value="CDF_Transporter"/>
</dbReference>
<dbReference type="FunFam" id="1.20.1510.10:FF:000006">
    <property type="entry name" value="Divalent cation efflux transporter"/>
    <property type="match status" value="1"/>
</dbReference>
<keyword evidence="4 7" id="KW-0812">Transmembrane</keyword>
<organism evidence="10 11">
    <name type="scientific">Monoglobus pectinilyticus</name>
    <dbReference type="NCBI Taxonomy" id="1981510"/>
    <lineage>
        <taxon>Bacteria</taxon>
        <taxon>Bacillati</taxon>
        <taxon>Bacillota</taxon>
        <taxon>Clostridia</taxon>
        <taxon>Monoglobales</taxon>
        <taxon>Monoglobaceae</taxon>
        <taxon>Monoglobus</taxon>
    </lineage>
</organism>
<dbReference type="SUPFAM" id="SSF160240">
    <property type="entry name" value="Cation efflux protein cytoplasmic domain-like"/>
    <property type="match status" value="1"/>
</dbReference>
<dbReference type="OrthoDB" id="9806522at2"/>
<dbReference type="Proteomes" id="UP000235589">
    <property type="component" value="Chromosome"/>
</dbReference>
<comment type="similarity">
    <text evidence="2">Belongs to the cation diffusion facilitator (CDF) transporter (TC 2.A.4) family.</text>
</comment>
<evidence type="ECO:0000313" key="11">
    <source>
        <dbReference type="Proteomes" id="UP000235589"/>
    </source>
</evidence>
<dbReference type="InterPro" id="IPR027469">
    <property type="entry name" value="Cation_efflux_TMD_sf"/>
</dbReference>
<evidence type="ECO:0000256" key="6">
    <source>
        <dbReference type="ARBA" id="ARBA00023136"/>
    </source>
</evidence>
<evidence type="ECO:0000259" key="8">
    <source>
        <dbReference type="Pfam" id="PF01545"/>
    </source>
</evidence>
<feature type="transmembrane region" description="Helical" evidence="7">
    <location>
        <begin position="119"/>
        <end position="136"/>
    </location>
</feature>
<dbReference type="GeneID" id="98062294"/>
<comment type="subcellular location">
    <subcellularLocation>
        <location evidence="1">Membrane</location>
        <topology evidence="1">Multi-pass membrane protein</topology>
    </subcellularLocation>
</comment>
<dbReference type="PANTHER" id="PTHR43840:SF15">
    <property type="entry name" value="MITOCHONDRIAL METAL TRANSPORTER 1-RELATED"/>
    <property type="match status" value="1"/>
</dbReference>
<dbReference type="EMBL" id="CP020991">
    <property type="protein sequence ID" value="AUO19054.1"/>
    <property type="molecule type" value="Genomic_DNA"/>
</dbReference>
<keyword evidence="6 7" id="KW-0472">Membrane</keyword>
<evidence type="ECO:0000259" key="9">
    <source>
        <dbReference type="Pfam" id="PF16916"/>
    </source>
</evidence>
<evidence type="ECO:0000256" key="4">
    <source>
        <dbReference type="ARBA" id="ARBA00022692"/>
    </source>
</evidence>
<dbReference type="InterPro" id="IPR058533">
    <property type="entry name" value="Cation_efflux_TM"/>
</dbReference>
<dbReference type="KEGG" id="mpec:B9O19_00878"/>
<feature type="domain" description="Cation efflux protein transmembrane" evidence="8">
    <location>
        <begin position="21"/>
        <end position="213"/>
    </location>
</feature>
<dbReference type="InterPro" id="IPR036837">
    <property type="entry name" value="Cation_efflux_CTD_sf"/>
</dbReference>
<reference evidence="10 11" key="1">
    <citation type="submission" date="2017-04" db="EMBL/GenBank/DDBJ databases">
        <title>Monoglobus pectinilyticus 14 draft genome.</title>
        <authorList>
            <person name="Kim C."/>
            <person name="Rosendale D.I."/>
            <person name="Kelly W.J."/>
            <person name="Tannock G.W."/>
            <person name="Patchett M.L."/>
            <person name="Jordens J.Z."/>
        </authorList>
    </citation>
    <scope>NUCLEOTIDE SEQUENCE [LARGE SCALE GENOMIC DNA]</scope>
    <source>
        <strain evidence="10 11">14</strain>
    </source>
</reference>
<evidence type="ECO:0000256" key="3">
    <source>
        <dbReference type="ARBA" id="ARBA00022448"/>
    </source>
</evidence>
<dbReference type="Pfam" id="PF16916">
    <property type="entry name" value="ZT_dimer"/>
    <property type="match status" value="1"/>
</dbReference>
<dbReference type="GO" id="GO:0016020">
    <property type="term" value="C:membrane"/>
    <property type="evidence" value="ECO:0007669"/>
    <property type="project" value="UniProtKB-SubCell"/>
</dbReference>
<dbReference type="AlphaFoldDB" id="A0A2K9P1A7"/>
<keyword evidence="5 7" id="KW-1133">Transmembrane helix</keyword>
<dbReference type="PANTHER" id="PTHR43840">
    <property type="entry name" value="MITOCHONDRIAL METAL TRANSPORTER 1-RELATED"/>
    <property type="match status" value="1"/>
</dbReference>
<proteinExistence type="inferred from homology"/>
<evidence type="ECO:0000256" key="7">
    <source>
        <dbReference type="SAM" id="Phobius"/>
    </source>
</evidence>
<feature type="transmembrane region" description="Helical" evidence="7">
    <location>
        <begin position="21"/>
        <end position="43"/>
    </location>
</feature>
<dbReference type="RefSeq" id="WP_102365292.1">
    <property type="nucleotide sequence ID" value="NZ_CP020991.1"/>
</dbReference>
<evidence type="ECO:0000256" key="2">
    <source>
        <dbReference type="ARBA" id="ARBA00008114"/>
    </source>
</evidence>
<dbReference type="Gene3D" id="1.20.1510.10">
    <property type="entry name" value="Cation efflux protein transmembrane domain"/>
    <property type="match status" value="1"/>
</dbReference>
<evidence type="ECO:0000313" key="10">
    <source>
        <dbReference type="EMBL" id="AUO19054.1"/>
    </source>
</evidence>
<sequence length="312" mass="33563">MENEVLNSQSSKKIIMRVSNISIVVNVLLSAIKFVVGVIANSGAMISDAIHSVSDVFSTIIVMIGANAAAKDPDQEHPYGHDRMECIAAIVLAIVLFITGIGVGITGVKKIFGGNYGDLAVPGALALVAAVISIVVKEGMFWYTRFYGKKVDSTALLADAWHHRSDALSSVGSFIGILGARLGFPICDPLASVVICLFIVKAAYNICKEALDKMVDKSCDDETERKMSDLIKSQEGVISLDLLMTRMFGSKLYVDVEIGADENTPLRDSHAIAENVHNAIEANFPKVKHCMVHVNPVELKIDSGAAEDENLE</sequence>
<keyword evidence="3" id="KW-0813">Transport</keyword>
<name>A0A2K9P1A7_9FIRM</name>
<keyword evidence="11" id="KW-1185">Reference proteome</keyword>
<feature type="domain" description="Cation efflux protein cytoplasmic" evidence="9">
    <location>
        <begin position="220"/>
        <end position="296"/>
    </location>
</feature>
<evidence type="ECO:0000256" key="1">
    <source>
        <dbReference type="ARBA" id="ARBA00004141"/>
    </source>
</evidence>
<feature type="transmembrane region" description="Helical" evidence="7">
    <location>
        <begin position="87"/>
        <end position="107"/>
    </location>
</feature>
<dbReference type="InterPro" id="IPR002524">
    <property type="entry name" value="Cation_efflux"/>
</dbReference>
<dbReference type="NCBIfam" id="TIGR01297">
    <property type="entry name" value="CDF"/>
    <property type="match status" value="1"/>
</dbReference>
<dbReference type="Pfam" id="PF01545">
    <property type="entry name" value="Cation_efflux"/>
    <property type="match status" value="1"/>
</dbReference>
<dbReference type="SUPFAM" id="SSF161111">
    <property type="entry name" value="Cation efflux protein transmembrane domain-like"/>
    <property type="match status" value="1"/>
</dbReference>
<dbReference type="InterPro" id="IPR027470">
    <property type="entry name" value="Cation_efflux_CTD"/>
</dbReference>